<reference evidence="2" key="1">
    <citation type="journal article" date="2015" name="Proc. Natl. Acad. Sci. U.S.A.">
        <title>Genome sequence of the Asian Tiger mosquito, Aedes albopictus, reveals insights into its biology, genetics, and evolution.</title>
        <authorList>
            <person name="Chen X.G."/>
            <person name="Jiang X."/>
            <person name="Gu J."/>
            <person name="Xu M."/>
            <person name="Wu Y."/>
            <person name="Deng Y."/>
            <person name="Zhang C."/>
            <person name="Bonizzoni M."/>
            <person name="Dermauw W."/>
            <person name="Vontas J."/>
            <person name="Armbruster P."/>
            <person name="Huang X."/>
            <person name="Yang Y."/>
            <person name="Zhang H."/>
            <person name="He W."/>
            <person name="Peng H."/>
            <person name="Liu Y."/>
            <person name="Wu K."/>
            <person name="Chen J."/>
            <person name="Lirakis M."/>
            <person name="Topalis P."/>
            <person name="Van Leeuwen T."/>
            <person name="Hall A.B."/>
            <person name="Jiang X."/>
            <person name="Thorpe C."/>
            <person name="Mueller R.L."/>
            <person name="Sun C."/>
            <person name="Waterhouse R.M."/>
            <person name="Yan G."/>
            <person name="Tu Z.J."/>
            <person name="Fang X."/>
            <person name="James A.A."/>
        </authorList>
    </citation>
    <scope>NUCLEOTIDE SEQUENCE [LARGE SCALE GENOMIC DNA]</scope>
    <source>
        <strain evidence="2">Foshan</strain>
    </source>
</reference>
<evidence type="ECO:0000313" key="2">
    <source>
        <dbReference type="Proteomes" id="UP000069940"/>
    </source>
</evidence>
<reference evidence="1" key="2">
    <citation type="submission" date="2025-05" db="UniProtKB">
        <authorList>
            <consortium name="EnsemblMetazoa"/>
        </authorList>
    </citation>
    <scope>IDENTIFICATION</scope>
    <source>
        <strain evidence="1">Foshan</strain>
    </source>
</reference>
<organism evidence="1 2">
    <name type="scientific">Aedes albopictus</name>
    <name type="common">Asian tiger mosquito</name>
    <name type="synonym">Stegomyia albopicta</name>
    <dbReference type="NCBI Taxonomy" id="7160"/>
    <lineage>
        <taxon>Eukaryota</taxon>
        <taxon>Metazoa</taxon>
        <taxon>Ecdysozoa</taxon>
        <taxon>Arthropoda</taxon>
        <taxon>Hexapoda</taxon>
        <taxon>Insecta</taxon>
        <taxon>Pterygota</taxon>
        <taxon>Neoptera</taxon>
        <taxon>Endopterygota</taxon>
        <taxon>Diptera</taxon>
        <taxon>Nematocera</taxon>
        <taxon>Culicoidea</taxon>
        <taxon>Culicidae</taxon>
        <taxon>Culicinae</taxon>
        <taxon>Aedini</taxon>
        <taxon>Aedes</taxon>
        <taxon>Stegomyia</taxon>
    </lineage>
</organism>
<name>A0ABM1XR87_AEDAL</name>
<dbReference type="RefSeq" id="XP_062715026.1">
    <property type="nucleotide sequence ID" value="XM_062859042.1"/>
</dbReference>
<dbReference type="EnsemblMetazoa" id="AALFPA23_002075.R1715">
    <property type="protein sequence ID" value="AALFPA23_002075.P1715"/>
    <property type="gene ID" value="AALFPA23_002075"/>
</dbReference>
<protein>
    <submittedName>
        <fullName evidence="1">Uncharacterized protein</fullName>
    </submittedName>
</protein>
<dbReference type="Proteomes" id="UP000069940">
    <property type="component" value="Unassembled WGS sequence"/>
</dbReference>
<sequence>MVCFSGTLAQNLAAYRLMRIKPQEDRIKWDEMSDNRDLTIFVHWDPVVDYSKVLPPEGAESVLKNNENYAIVLESKTVEQLREECQKESFMQELELLQLRSGLLRLVSSFVELFTKGGDDEYQTAQDLGSHWDELFRTVRAKNRLPACERFLVNLLPSRLHSVLAMPYETVFRDLASFLLALWKGEKHEQIRSGAEGCVKHVNELFALIASSIKTYNTSVDLLWNRKKVHDTVNACVEIASLILFVMTVCFDKYSQAPAPQPTRKVKKKDSEQNNHEPAVVLMTDKNRLQLVVDVLRALKTNLVDCEAVLCKYNMDFLARHGRCKEHPTAQHQKLSH</sequence>
<dbReference type="GeneID" id="134291372"/>
<accession>A0ABM1XR87</accession>
<evidence type="ECO:0000313" key="1">
    <source>
        <dbReference type="EnsemblMetazoa" id="AALFPA23_002075.P1715"/>
    </source>
</evidence>
<keyword evidence="2" id="KW-1185">Reference proteome</keyword>
<proteinExistence type="predicted"/>